<sequence length="170" mass="19413">MKDVMFIVNILCLTFQKQNVDFSTVQTAVESSILSLVEMQTVDGVNLASFLENVPGDVSDGCFTFLDNLVRDSQRERNEFLCMKQKFLKTLIDNLNERLGDFENINLFNILVPDNIVENIDDASYGFKQMKLIINLLQTSSYGPSDENKVLTEWSLYKKIISSRCKGKTF</sequence>
<reference evidence="1" key="1">
    <citation type="submission" date="2015-11" db="EMBL/GenBank/DDBJ databases">
        <title>De novo transcriptome assembly of four potential Pierce s Disease insect vectors from Arizona vineyards.</title>
        <authorList>
            <person name="Tassone E.E."/>
        </authorList>
    </citation>
    <scope>NUCLEOTIDE SEQUENCE</scope>
</reference>
<dbReference type="EMBL" id="GEBQ01001459">
    <property type="protein sequence ID" value="JAT38518.1"/>
    <property type="molecule type" value="Transcribed_RNA"/>
</dbReference>
<gene>
    <name evidence="1" type="ORF">g.3561</name>
</gene>
<organism evidence="1">
    <name type="scientific">Graphocephala atropunctata</name>
    <dbReference type="NCBI Taxonomy" id="36148"/>
    <lineage>
        <taxon>Eukaryota</taxon>
        <taxon>Metazoa</taxon>
        <taxon>Ecdysozoa</taxon>
        <taxon>Arthropoda</taxon>
        <taxon>Hexapoda</taxon>
        <taxon>Insecta</taxon>
        <taxon>Pterygota</taxon>
        <taxon>Neoptera</taxon>
        <taxon>Paraneoptera</taxon>
        <taxon>Hemiptera</taxon>
        <taxon>Auchenorrhyncha</taxon>
        <taxon>Membracoidea</taxon>
        <taxon>Cicadellidae</taxon>
        <taxon>Cicadellinae</taxon>
        <taxon>Cicadellini</taxon>
        <taxon>Graphocephala</taxon>
    </lineage>
</organism>
<accession>A0A1B6MRH5</accession>
<proteinExistence type="predicted"/>
<dbReference type="AlphaFoldDB" id="A0A1B6MRH5"/>
<protein>
    <submittedName>
        <fullName evidence="1">Uncharacterized protein</fullName>
    </submittedName>
</protein>
<name>A0A1B6MRH5_9HEMI</name>
<evidence type="ECO:0000313" key="1">
    <source>
        <dbReference type="EMBL" id="JAT38518.1"/>
    </source>
</evidence>
<feature type="non-terminal residue" evidence="1">
    <location>
        <position position="170"/>
    </location>
</feature>